<evidence type="ECO:0000256" key="4">
    <source>
        <dbReference type="PIRSR" id="PIRSR000097-1"/>
    </source>
</evidence>
<comment type="caution">
    <text evidence="8">The sequence shown here is derived from an EMBL/GenBank/DDBJ whole genome shotgun (WGS) entry which is preliminary data.</text>
</comment>
<evidence type="ECO:0000256" key="1">
    <source>
        <dbReference type="ARBA" id="ARBA00007905"/>
    </source>
</evidence>
<feature type="active site" description="Proton donor" evidence="4">
    <location>
        <position position="53"/>
    </location>
</feature>
<keyword evidence="3" id="KW-0560">Oxidoreductase</keyword>
<evidence type="ECO:0000256" key="3">
    <source>
        <dbReference type="ARBA" id="ARBA00023002"/>
    </source>
</evidence>
<dbReference type="InterPro" id="IPR023210">
    <property type="entry name" value="NADP_OxRdtase_dom"/>
</dbReference>
<dbReference type="InterPro" id="IPR020471">
    <property type="entry name" value="AKR"/>
</dbReference>
<dbReference type="PROSITE" id="PS00062">
    <property type="entry name" value="ALDOKETO_REDUCTASE_2"/>
    <property type="match status" value="1"/>
</dbReference>
<dbReference type="PANTHER" id="PTHR43827">
    <property type="entry name" value="2,5-DIKETO-D-GLUCONIC ACID REDUCTASE"/>
    <property type="match status" value="1"/>
</dbReference>
<sequence>MSIIKKTFKLLSGIEMPLVGIGTYKIRGDEVIERVLDESLEVGFRSIDTAVVYQNENSIGLALKKLLPKYNLKREDLFITTKLAPNVSGDPEKIRESVHNSLKFLNTTYLDLCLIHWPGKGRLIENSPENASARVVTWDTLVELKGKGLIKSIGVSNFTIKHLEHLKQHSSVVPDVNQVECHPHYRQDELIEYCKKEGILLQAYSSLGTSDPNDHKKLLGSPVVQKIATKLNVSPARLLLRWALQRGLAIIPKAVKTEHIQDNIKLDFEISEEDMKELSSLPQEKYAWNPDNVA</sequence>
<dbReference type="Proteomes" id="UP001627154">
    <property type="component" value="Unassembled WGS sequence"/>
</dbReference>
<protein>
    <recommendedName>
        <fullName evidence="7">NADP-dependent oxidoreductase domain-containing protein</fullName>
    </recommendedName>
</protein>
<feature type="domain" description="NADP-dependent oxidoreductase" evidence="7">
    <location>
        <begin position="21"/>
        <end position="280"/>
    </location>
</feature>
<dbReference type="EMBL" id="JBJJXI010000168">
    <property type="protein sequence ID" value="KAL3384789.1"/>
    <property type="molecule type" value="Genomic_DNA"/>
</dbReference>
<proteinExistence type="inferred from homology"/>
<organism evidence="8 9">
    <name type="scientific">Trichogramma kaykai</name>
    <dbReference type="NCBI Taxonomy" id="54128"/>
    <lineage>
        <taxon>Eukaryota</taxon>
        <taxon>Metazoa</taxon>
        <taxon>Ecdysozoa</taxon>
        <taxon>Arthropoda</taxon>
        <taxon>Hexapoda</taxon>
        <taxon>Insecta</taxon>
        <taxon>Pterygota</taxon>
        <taxon>Neoptera</taxon>
        <taxon>Endopterygota</taxon>
        <taxon>Hymenoptera</taxon>
        <taxon>Apocrita</taxon>
        <taxon>Proctotrupomorpha</taxon>
        <taxon>Chalcidoidea</taxon>
        <taxon>Trichogrammatidae</taxon>
        <taxon>Trichogramma</taxon>
    </lineage>
</organism>
<dbReference type="Pfam" id="PF00248">
    <property type="entry name" value="Aldo_ket_red"/>
    <property type="match status" value="1"/>
</dbReference>
<evidence type="ECO:0000313" key="9">
    <source>
        <dbReference type="Proteomes" id="UP001627154"/>
    </source>
</evidence>
<evidence type="ECO:0000313" key="8">
    <source>
        <dbReference type="EMBL" id="KAL3384789.1"/>
    </source>
</evidence>
<dbReference type="PRINTS" id="PR00069">
    <property type="entry name" value="ALDKETRDTASE"/>
</dbReference>
<dbReference type="PIRSF" id="PIRSF000097">
    <property type="entry name" value="AKR"/>
    <property type="match status" value="1"/>
</dbReference>
<dbReference type="PROSITE" id="PS00798">
    <property type="entry name" value="ALDOKETO_REDUCTASE_1"/>
    <property type="match status" value="1"/>
</dbReference>
<dbReference type="PANTHER" id="PTHR43827:SF3">
    <property type="entry name" value="NADP-DEPENDENT OXIDOREDUCTASE DOMAIN-CONTAINING PROTEIN"/>
    <property type="match status" value="1"/>
</dbReference>
<dbReference type="Gene3D" id="3.20.20.100">
    <property type="entry name" value="NADP-dependent oxidoreductase domain"/>
    <property type="match status" value="1"/>
</dbReference>
<keyword evidence="2" id="KW-0521">NADP</keyword>
<evidence type="ECO:0000259" key="7">
    <source>
        <dbReference type="Pfam" id="PF00248"/>
    </source>
</evidence>
<dbReference type="FunFam" id="3.20.20.100:FF:000002">
    <property type="entry name" value="2,5-diketo-D-gluconic acid reductase A"/>
    <property type="match status" value="1"/>
</dbReference>
<reference evidence="8 9" key="1">
    <citation type="journal article" date="2024" name="bioRxiv">
        <title>A reference genome for Trichogramma kaykai: A tiny desert-dwelling parasitoid wasp with competing sex-ratio distorters.</title>
        <authorList>
            <person name="Culotta J."/>
            <person name="Lindsey A.R."/>
        </authorList>
    </citation>
    <scope>NUCLEOTIDE SEQUENCE [LARGE SCALE GENOMIC DNA]</scope>
    <source>
        <strain evidence="8 9">KSX58</strain>
    </source>
</reference>
<feature type="binding site" evidence="5">
    <location>
        <position position="116"/>
    </location>
    <ligand>
        <name>substrate</name>
    </ligand>
</feature>
<evidence type="ECO:0000256" key="5">
    <source>
        <dbReference type="PIRSR" id="PIRSR000097-2"/>
    </source>
</evidence>
<dbReference type="InterPro" id="IPR036812">
    <property type="entry name" value="NAD(P)_OxRdtase_dom_sf"/>
</dbReference>
<dbReference type="GO" id="GO:0016616">
    <property type="term" value="F:oxidoreductase activity, acting on the CH-OH group of donors, NAD or NADP as acceptor"/>
    <property type="evidence" value="ECO:0007669"/>
    <property type="project" value="UniProtKB-ARBA"/>
</dbReference>
<dbReference type="SUPFAM" id="SSF51430">
    <property type="entry name" value="NAD(P)-linked oxidoreductase"/>
    <property type="match status" value="1"/>
</dbReference>
<evidence type="ECO:0000256" key="2">
    <source>
        <dbReference type="ARBA" id="ARBA00022857"/>
    </source>
</evidence>
<accession>A0ABD2VVZ2</accession>
<keyword evidence="9" id="KW-1185">Reference proteome</keyword>
<dbReference type="AlphaFoldDB" id="A0ABD2VVZ2"/>
<dbReference type="InterPro" id="IPR018170">
    <property type="entry name" value="Aldo/ket_reductase_CS"/>
</dbReference>
<gene>
    <name evidence="8" type="ORF">TKK_019498</name>
</gene>
<evidence type="ECO:0000256" key="6">
    <source>
        <dbReference type="PIRSR" id="PIRSR000097-3"/>
    </source>
</evidence>
<comment type="similarity">
    <text evidence="1">Belongs to the aldo/keto reductase family.</text>
</comment>
<dbReference type="CDD" id="cd19136">
    <property type="entry name" value="AKR_DrGR-like"/>
    <property type="match status" value="1"/>
</dbReference>
<feature type="site" description="Lowers pKa of active site Tyr" evidence="6">
    <location>
        <position position="82"/>
    </location>
</feature>
<name>A0ABD2VVZ2_9HYME</name>